<name>M3APV2_PSEFD</name>
<feature type="compositionally biased region" description="Polar residues" evidence="1">
    <location>
        <begin position="1"/>
        <end position="12"/>
    </location>
</feature>
<feature type="region of interest" description="Disordered" evidence="1">
    <location>
        <begin position="1"/>
        <end position="125"/>
    </location>
</feature>
<dbReference type="AlphaFoldDB" id="M3APV2"/>
<reference evidence="2 3" key="1">
    <citation type="journal article" date="2012" name="PLoS Pathog.">
        <title>Diverse lifestyles and strategies of plant pathogenesis encoded in the genomes of eighteen Dothideomycetes fungi.</title>
        <authorList>
            <person name="Ohm R.A."/>
            <person name="Feau N."/>
            <person name="Henrissat B."/>
            <person name="Schoch C.L."/>
            <person name="Horwitz B.A."/>
            <person name="Barry K.W."/>
            <person name="Condon B.J."/>
            <person name="Copeland A.C."/>
            <person name="Dhillon B."/>
            <person name="Glaser F."/>
            <person name="Hesse C.N."/>
            <person name="Kosti I."/>
            <person name="LaButti K."/>
            <person name="Lindquist E.A."/>
            <person name="Lucas S."/>
            <person name="Salamov A.A."/>
            <person name="Bradshaw R.E."/>
            <person name="Ciuffetti L."/>
            <person name="Hamelin R.C."/>
            <person name="Kema G.H.J."/>
            <person name="Lawrence C."/>
            <person name="Scott J.A."/>
            <person name="Spatafora J.W."/>
            <person name="Turgeon B.G."/>
            <person name="de Wit P.J.G.M."/>
            <person name="Zhong S."/>
            <person name="Goodwin S.B."/>
            <person name="Grigoriev I.V."/>
        </authorList>
    </citation>
    <scope>NUCLEOTIDE SEQUENCE [LARGE SCALE GENOMIC DNA]</scope>
    <source>
        <strain evidence="2 3">CIRAD86</strain>
    </source>
</reference>
<protein>
    <submittedName>
        <fullName evidence="2">Uncharacterized protein</fullName>
    </submittedName>
</protein>
<sequence length="125" mass="13343">MSRFSNRSSLPPQYSPNPGEGAPRGGGGLFVVNPGTLSDVDETPEPQELPPEGNPPRDSSRYSGPAPSVRTSAYEAYGRAYGPVATTYVPSPSPEGEMDDGVGNEEQKPLGPRPQQKRNDELMLD</sequence>
<dbReference type="Proteomes" id="UP000016932">
    <property type="component" value="Unassembled WGS sequence"/>
</dbReference>
<dbReference type="VEuPathDB" id="FungiDB:MYCFIDRAFT_79734"/>
<keyword evidence="3" id="KW-1185">Reference proteome</keyword>
<proteinExistence type="predicted"/>
<dbReference type="HOGENOM" id="CLU_1993608_0_0_1"/>
<dbReference type="RefSeq" id="XP_007929940.1">
    <property type="nucleotide sequence ID" value="XM_007931749.1"/>
</dbReference>
<organism evidence="2 3">
    <name type="scientific">Pseudocercospora fijiensis (strain CIRAD86)</name>
    <name type="common">Black leaf streak disease fungus</name>
    <name type="synonym">Mycosphaerella fijiensis</name>
    <dbReference type="NCBI Taxonomy" id="383855"/>
    <lineage>
        <taxon>Eukaryota</taxon>
        <taxon>Fungi</taxon>
        <taxon>Dikarya</taxon>
        <taxon>Ascomycota</taxon>
        <taxon>Pezizomycotina</taxon>
        <taxon>Dothideomycetes</taxon>
        <taxon>Dothideomycetidae</taxon>
        <taxon>Mycosphaerellales</taxon>
        <taxon>Mycosphaerellaceae</taxon>
        <taxon>Pseudocercospora</taxon>
    </lineage>
</organism>
<dbReference type="GeneID" id="19341626"/>
<dbReference type="EMBL" id="KB446562">
    <property type="protein sequence ID" value="EME79143.1"/>
    <property type="molecule type" value="Genomic_DNA"/>
</dbReference>
<evidence type="ECO:0000256" key="1">
    <source>
        <dbReference type="SAM" id="MobiDB-lite"/>
    </source>
</evidence>
<evidence type="ECO:0000313" key="2">
    <source>
        <dbReference type="EMBL" id="EME79143.1"/>
    </source>
</evidence>
<evidence type="ECO:0000313" key="3">
    <source>
        <dbReference type="Proteomes" id="UP000016932"/>
    </source>
</evidence>
<dbReference type="KEGG" id="pfj:MYCFIDRAFT_79734"/>
<accession>M3APV2</accession>
<gene>
    <name evidence="2" type="ORF">MYCFIDRAFT_79734</name>
</gene>
<dbReference type="OrthoDB" id="5215637at2759"/>